<proteinExistence type="predicted"/>
<keyword evidence="3" id="KW-1185">Reference proteome</keyword>
<dbReference type="InterPro" id="IPR036047">
    <property type="entry name" value="F-box-like_dom_sf"/>
</dbReference>
<dbReference type="RefSeq" id="XP_056558262.1">
    <property type="nucleotide sequence ID" value="XM_056696050.1"/>
</dbReference>
<accession>A0A9W9SLC8</accession>
<comment type="caution">
    <text evidence="2">The sequence shown here is derived from an EMBL/GenBank/DDBJ whole genome shotgun (WGS) entry which is preliminary data.</text>
</comment>
<organism evidence="2 3">
    <name type="scientific">Penicillium cataractarum</name>
    <dbReference type="NCBI Taxonomy" id="2100454"/>
    <lineage>
        <taxon>Eukaryota</taxon>
        <taxon>Fungi</taxon>
        <taxon>Dikarya</taxon>
        <taxon>Ascomycota</taxon>
        <taxon>Pezizomycotina</taxon>
        <taxon>Eurotiomycetes</taxon>
        <taxon>Eurotiomycetidae</taxon>
        <taxon>Eurotiales</taxon>
        <taxon>Aspergillaceae</taxon>
        <taxon>Penicillium</taxon>
    </lineage>
</organism>
<reference evidence="2" key="2">
    <citation type="journal article" date="2023" name="IMA Fungus">
        <title>Comparative genomic study of the Penicillium genus elucidates a diverse pangenome and 15 lateral gene transfer events.</title>
        <authorList>
            <person name="Petersen C."/>
            <person name="Sorensen T."/>
            <person name="Nielsen M.R."/>
            <person name="Sondergaard T.E."/>
            <person name="Sorensen J.L."/>
            <person name="Fitzpatrick D.A."/>
            <person name="Frisvad J.C."/>
            <person name="Nielsen K.L."/>
        </authorList>
    </citation>
    <scope>NUCLEOTIDE SEQUENCE</scope>
    <source>
        <strain evidence="2">IBT 29864</strain>
    </source>
</reference>
<dbReference type="Proteomes" id="UP001147782">
    <property type="component" value="Unassembled WGS sequence"/>
</dbReference>
<evidence type="ECO:0000259" key="1">
    <source>
        <dbReference type="PROSITE" id="PS50181"/>
    </source>
</evidence>
<dbReference type="AlphaFoldDB" id="A0A9W9SLC8"/>
<dbReference type="EMBL" id="JAPZBS010000002">
    <property type="protein sequence ID" value="KAJ5380691.1"/>
    <property type="molecule type" value="Genomic_DNA"/>
</dbReference>
<dbReference type="PROSITE" id="PS50181">
    <property type="entry name" value="FBOX"/>
    <property type="match status" value="1"/>
</dbReference>
<dbReference type="OrthoDB" id="366390at2759"/>
<protein>
    <submittedName>
        <fullName evidence="2">Ankyrin</fullName>
    </submittedName>
</protein>
<dbReference type="SUPFAM" id="SSF81383">
    <property type="entry name" value="F-box domain"/>
    <property type="match status" value="1"/>
</dbReference>
<evidence type="ECO:0000313" key="3">
    <source>
        <dbReference type="Proteomes" id="UP001147782"/>
    </source>
</evidence>
<dbReference type="GeneID" id="81435227"/>
<dbReference type="InterPro" id="IPR001810">
    <property type="entry name" value="F-box_dom"/>
</dbReference>
<gene>
    <name evidence="2" type="ORF">N7496_003119</name>
</gene>
<feature type="domain" description="F-box" evidence="1">
    <location>
        <begin position="11"/>
        <end position="60"/>
    </location>
</feature>
<dbReference type="Pfam" id="PF00646">
    <property type="entry name" value="F-box"/>
    <property type="match status" value="1"/>
</dbReference>
<sequence>MAEAEADEPRGSSLQNLPAEILHMIVEHMEYASDVHALSQTCRRLAAFGDKCLVSHFASQCSPRGLNRLIKNRNLTAVHTLVSNPNFSFLP</sequence>
<reference evidence="2" key="1">
    <citation type="submission" date="2022-11" db="EMBL/GenBank/DDBJ databases">
        <authorList>
            <person name="Petersen C."/>
        </authorList>
    </citation>
    <scope>NUCLEOTIDE SEQUENCE</scope>
    <source>
        <strain evidence="2">IBT 29864</strain>
    </source>
</reference>
<dbReference type="SMART" id="SM00256">
    <property type="entry name" value="FBOX"/>
    <property type="match status" value="1"/>
</dbReference>
<name>A0A9W9SLC8_9EURO</name>
<evidence type="ECO:0000313" key="2">
    <source>
        <dbReference type="EMBL" id="KAJ5380691.1"/>
    </source>
</evidence>